<organism evidence="10 11">
    <name type="scientific">Planotetraspora kaengkrachanensis</name>
    <dbReference type="NCBI Taxonomy" id="575193"/>
    <lineage>
        <taxon>Bacteria</taxon>
        <taxon>Bacillati</taxon>
        <taxon>Actinomycetota</taxon>
        <taxon>Actinomycetes</taxon>
        <taxon>Streptosporangiales</taxon>
        <taxon>Streptosporangiaceae</taxon>
        <taxon>Planotetraspora</taxon>
    </lineage>
</organism>
<evidence type="ECO:0000256" key="1">
    <source>
        <dbReference type="ARBA" id="ARBA00004651"/>
    </source>
</evidence>
<feature type="transmembrane region" description="Helical" evidence="8">
    <location>
        <begin position="32"/>
        <end position="55"/>
    </location>
</feature>
<dbReference type="PROSITE" id="PS00216">
    <property type="entry name" value="SUGAR_TRANSPORT_1"/>
    <property type="match status" value="1"/>
</dbReference>
<evidence type="ECO:0000256" key="7">
    <source>
        <dbReference type="SAM" id="MobiDB-lite"/>
    </source>
</evidence>
<feature type="transmembrane region" description="Helical" evidence="8">
    <location>
        <begin position="457"/>
        <end position="479"/>
    </location>
</feature>
<dbReference type="Gene3D" id="1.20.1720.10">
    <property type="entry name" value="Multidrug resistance protein D"/>
    <property type="match status" value="1"/>
</dbReference>
<accession>A0A8J3PT41</accession>
<gene>
    <name evidence="10" type="ORF">Pka01_29450</name>
</gene>
<comment type="subcellular location">
    <subcellularLocation>
        <location evidence="1">Cell membrane</location>
        <topology evidence="1">Multi-pass membrane protein</topology>
    </subcellularLocation>
</comment>
<feature type="transmembrane region" description="Helical" evidence="8">
    <location>
        <begin position="329"/>
        <end position="348"/>
    </location>
</feature>
<dbReference type="Gene3D" id="1.20.1250.20">
    <property type="entry name" value="MFS general substrate transporter like domains"/>
    <property type="match status" value="1"/>
</dbReference>
<evidence type="ECO:0000256" key="5">
    <source>
        <dbReference type="ARBA" id="ARBA00022989"/>
    </source>
</evidence>
<keyword evidence="6 8" id="KW-0472">Membrane</keyword>
<dbReference type="Pfam" id="PF07690">
    <property type="entry name" value="MFS_1"/>
    <property type="match status" value="1"/>
</dbReference>
<feature type="transmembrane region" description="Helical" evidence="8">
    <location>
        <begin position="99"/>
        <end position="118"/>
    </location>
</feature>
<dbReference type="InterPro" id="IPR005829">
    <property type="entry name" value="Sugar_transporter_CS"/>
</dbReference>
<dbReference type="PRINTS" id="PR01036">
    <property type="entry name" value="TCRTETB"/>
</dbReference>
<comment type="caution">
    <text evidence="10">The sequence shown here is derived from an EMBL/GenBank/DDBJ whole genome shotgun (WGS) entry which is preliminary data.</text>
</comment>
<dbReference type="SUPFAM" id="SSF103473">
    <property type="entry name" value="MFS general substrate transporter"/>
    <property type="match status" value="1"/>
</dbReference>
<dbReference type="PROSITE" id="PS50850">
    <property type="entry name" value="MFS"/>
    <property type="match status" value="1"/>
</dbReference>
<keyword evidence="11" id="KW-1185">Reference proteome</keyword>
<keyword evidence="2" id="KW-0813">Transport</keyword>
<feature type="transmembrane region" description="Helical" evidence="8">
    <location>
        <begin position="220"/>
        <end position="240"/>
    </location>
</feature>
<keyword evidence="3" id="KW-1003">Cell membrane</keyword>
<evidence type="ECO:0000256" key="4">
    <source>
        <dbReference type="ARBA" id="ARBA00022692"/>
    </source>
</evidence>
<dbReference type="PANTHER" id="PTHR42718:SF46">
    <property type="entry name" value="BLR6921 PROTEIN"/>
    <property type="match status" value="1"/>
</dbReference>
<dbReference type="CDD" id="cd17321">
    <property type="entry name" value="MFS_MMR_MDR_like"/>
    <property type="match status" value="1"/>
</dbReference>
<reference evidence="10 11" key="1">
    <citation type="submission" date="2021-01" db="EMBL/GenBank/DDBJ databases">
        <title>Whole genome shotgun sequence of Planotetraspora kaengkrachanensis NBRC 104272.</title>
        <authorList>
            <person name="Komaki H."/>
            <person name="Tamura T."/>
        </authorList>
    </citation>
    <scope>NUCLEOTIDE SEQUENCE [LARGE SCALE GENOMIC DNA]</scope>
    <source>
        <strain evidence="10 11">NBRC 104272</strain>
    </source>
</reference>
<evidence type="ECO:0000256" key="8">
    <source>
        <dbReference type="SAM" id="Phobius"/>
    </source>
</evidence>
<feature type="transmembrane region" description="Helical" evidence="8">
    <location>
        <begin position="246"/>
        <end position="267"/>
    </location>
</feature>
<keyword evidence="4 8" id="KW-0812">Transmembrane</keyword>
<feature type="region of interest" description="Disordered" evidence="7">
    <location>
        <begin position="1"/>
        <end position="22"/>
    </location>
</feature>
<proteinExistence type="predicted"/>
<evidence type="ECO:0000313" key="11">
    <source>
        <dbReference type="Proteomes" id="UP000630097"/>
    </source>
</evidence>
<dbReference type="Proteomes" id="UP000630097">
    <property type="component" value="Unassembled WGS sequence"/>
</dbReference>
<dbReference type="GO" id="GO:0005886">
    <property type="term" value="C:plasma membrane"/>
    <property type="evidence" value="ECO:0007669"/>
    <property type="project" value="UniProtKB-SubCell"/>
</dbReference>
<feature type="transmembrane region" description="Helical" evidence="8">
    <location>
        <begin position="186"/>
        <end position="208"/>
    </location>
</feature>
<feature type="transmembrane region" description="Helical" evidence="8">
    <location>
        <begin position="61"/>
        <end position="87"/>
    </location>
</feature>
<feature type="transmembrane region" description="Helical" evidence="8">
    <location>
        <begin position="288"/>
        <end position="309"/>
    </location>
</feature>
<dbReference type="EMBL" id="BONV01000010">
    <property type="protein sequence ID" value="GIG79818.1"/>
    <property type="molecule type" value="Genomic_DNA"/>
</dbReference>
<evidence type="ECO:0000256" key="3">
    <source>
        <dbReference type="ARBA" id="ARBA00022475"/>
    </source>
</evidence>
<dbReference type="RefSeq" id="WP_203883244.1">
    <property type="nucleotide sequence ID" value="NZ_BAABHH010000004.1"/>
</dbReference>
<feature type="domain" description="Major facilitator superfamily (MFS) profile" evidence="9">
    <location>
        <begin position="33"/>
        <end position="483"/>
    </location>
</feature>
<keyword evidence="5 8" id="KW-1133">Transmembrane helix</keyword>
<dbReference type="GO" id="GO:0022857">
    <property type="term" value="F:transmembrane transporter activity"/>
    <property type="evidence" value="ECO:0007669"/>
    <property type="project" value="InterPro"/>
</dbReference>
<name>A0A8J3PT41_9ACTN</name>
<dbReference type="InterPro" id="IPR036259">
    <property type="entry name" value="MFS_trans_sf"/>
</dbReference>
<dbReference type="AlphaFoldDB" id="A0A8J3PT41"/>
<evidence type="ECO:0000259" key="9">
    <source>
        <dbReference type="PROSITE" id="PS50850"/>
    </source>
</evidence>
<protein>
    <submittedName>
        <fullName evidence="10">MFS transporter</fullName>
    </submittedName>
</protein>
<feature type="transmembrane region" description="Helical" evidence="8">
    <location>
        <begin position="355"/>
        <end position="375"/>
    </location>
</feature>
<sequence>MRTPLGTSIGPRTGGRSTAGSVGIEPGARPGIILAAVAVVQFMVSLDLSVVNVGLPQIAAGLGFSAVGLTWVIHAYALTFGGLLLLGGKAADRYGRRRLLLLGLGLFGLASLAGGFAQEPGHLVAARAVQGVGAAALAPAALALLAATFPAGRARVRAYGIWSAVNAAGAAFGVLIGGLLTEYAGWRWVMFVNVPMAVISLFMVWWSVSAGPSTVRRGRPDVLGAVLATAGMTLLVFGIVRTDQYSWTSPVTVTTLAAAAALLIAFIRVERVTAREPLIRLGLFANHSVAGANAYNILVGAAITAASYFASLYLQRVLGVGPALTGIEFLPFALGVIVGSVLAVKLGYRLAPRTLLVVGGLLTAAGLAWMGMISADGSFATDVLGPSIVASIGFGLCLGPVVSTATTGVASHETGTASALLNSSRQIGASLGLAVLGTAAHNRTGEAVTPEALNDGYALGLTLSAALLVAAVLIALTVLRGTRPPSPAEQTDDRDLLPVQD</sequence>
<dbReference type="InterPro" id="IPR011701">
    <property type="entry name" value="MFS"/>
</dbReference>
<feature type="transmembrane region" description="Helical" evidence="8">
    <location>
        <begin position="159"/>
        <end position="180"/>
    </location>
</feature>
<evidence type="ECO:0000313" key="10">
    <source>
        <dbReference type="EMBL" id="GIG79818.1"/>
    </source>
</evidence>
<feature type="transmembrane region" description="Helical" evidence="8">
    <location>
        <begin position="124"/>
        <end position="147"/>
    </location>
</feature>
<evidence type="ECO:0000256" key="2">
    <source>
        <dbReference type="ARBA" id="ARBA00022448"/>
    </source>
</evidence>
<dbReference type="PANTHER" id="PTHR42718">
    <property type="entry name" value="MAJOR FACILITATOR SUPERFAMILY MULTIDRUG TRANSPORTER MFSC"/>
    <property type="match status" value="1"/>
</dbReference>
<dbReference type="InterPro" id="IPR020846">
    <property type="entry name" value="MFS_dom"/>
</dbReference>
<evidence type="ECO:0000256" key="6">
    <source>
        <dbReference type="ARBA" id="ARBA00023136"/>
    </source>
</evidence>